<gene>
    <name evidence="8" type="ORF">RND81_02G082600</name>
</gene>
<protein>
    <recommendedName>
        <fullName evidence="7">AIPP2-like SPOC-like domain-containing protein</fullName>
    </recommendedName>
</protein>
<dbReference type="Pfam" id="PF23121">
    <property type="entry name" value="SPOC_AIPP2"/>
    <property type="match status" value="1"/>
</dbReference>
<sequence length="829" mass="93575">MVKICQTCGEIGFTKALIFCTNCWDTAEHTYCLGLSPRDIKGSFSWNCGSCAMKCKQRVGIVIYGDQVDKTTKAFHRSRVSEQRVSGVPVVGPIWRGEVEIDGSFIDRLDAVEIFMPKTSYSNVVKVKCSMQTSICFSMQDRHALWPKHFDEVGATHNDIDLFLFPEISRNFCDRSEAAYDNLVELMIANDLAMSSRIGNLELIIFTSLEQENNQQQIQGKYYLWGIIKGKGFRRNKLPKGKKKSEMRIHSPLSRKIALNAARQLITTTRSLANCDFIPPLSIPPLSQGCKRARSKKRRISTTVNKESDIRKAVMADFPGKEKTDQPNNGCVSVKWQQTHDRLSQDKICVISEQIQQVKSVQVENVCGITVEKKKPDEVDNLFKEDVITKTIGVDDMKDDPTTIAGACGVEDRLTNQDSPTVDFIGKIATKNETKEAERHSWDSNMEIDEPSDTFGTRAEKTNFVENPRWDSDMEIDVPTDDVVEGLTVAAPMVTTDVQNRSCLTSLRDKEESDVSQTNLPAYGEINSCLDEKALGNRFDSVDGDHQNITANTLPGIPEISAGLYQGAVRVQQPECQVSDLLPEKDSLLDFKEPRPSTSSTDTVVLEIEEDEDEEETTMKRFPIFNDKSDTATTSSGLRLSNDFHFHESSSDTFRVQVGRYAIRSDLAPILTKILDKHGDIASDCSIMPEILLEDICEAFQDIEPVPFSGLRSHHLDRLRNLCQLGEALKFDIKWLAKRCDNLEKTALQLSQYRDLKGQMTQCNKSIQSLEKKVKATRDTVANLLDENQSLEEEFESLKERRRNMHFEVESVRSESRRFLSKLLVDGLF</sequence>
<evidence type="ECO:0000256" key="5">
    <source>
        <dbReference type="ARBA" id="ARBA00023163"/>
    </source>
</evidence>
<dbReference type="InterPro" id="IPR007942">
    <property type="entry name" value="PLipase-like"/>
</dbReference>
<keyword evidence="9" id="KW-1185">Reference proteome</keyword>
<dbReference type="SUPFAM" id="SSF57903">
    <property type="entry name" value="FYVE/PHD zinc finger"/>
    <property type="match status" value="1"/>
</dbReference>
<evidence type="ECO:0000256" key="1">
    <source>
        <dbReference type="ARBA" id="ARBA00022723"/>
    </source>
</evidence>
<organism evidence="8 9">
    <name type="scientific">Saponaria officinalis</name>
    <name type="common">Common soapwort</name>
    <name type="synonym">Lychnis saponaria</name>
    <dbReference type="NCBI Taxonomy" id="3572"/>
    <lineage>
        <taxon>Eukaryota</taxon>
        <taxon>Viridiplantae</taxon>
        <taxon>Streptophyta</taxon>
        <taxon>Embryophyta</taxon>
        <taxon>Tracheophyta</taxon>
        <taxon>Spermatophyta</taxon>
        <taxon>Magnoliopsida</taxon>
        <taxon>eudicotyledons</taxon>
        <taxon>Gunneridae</taxon>
        <taxon>Pentapetalae</taxon>
        <taxon>Caryophyllales</taxon>
        <taxon>Caryophyllaceae</taxon>
        <taxon>Caryophylleae</taxon>
        <taxon>Saponaria</taxon>
    </lineage>
</organism>
<dbReference type="InterPro" id="IPR049914">
    <property type="entry name" value="PHD1-3/5-6"/>
</dbReference>
<dbReference type="GO" id="GO:0034244">
    <property type="term" value="P:negative regulation of transcription elongation by RNA polymerase II"/>
    <property type="evidence" value="ECO:0007669"/>
    <property type="project" value="InterPro"/>
</dbReference>
<dbReference type="PANTHER" id="PTHR33304:SF18">
    <property type="entry name" value="CHROMATIN REGULATOR PHD FAMILY-RELATED"/>
    <property type="match status" value="1"/>
</dbReference>
<dbReference type="PANTHER" id="PTHR33304">
    <property type="match status" value="1"/>
</dbReference>
<evidence type="ECO:0000256" key="6">
    <source>
        <dbReference type="SAM" id="Coils"/>
    </source>
</evidence>
<name>A0AAW1MP04_SAPOF</name>
<keyword evidence="4" id="KW-0805">Transcription regulation</keyword>
<evidence type="ECO:0000256" key="2">
    <source>
        <dbReference type="ARBA" id="ARBA00022771"/>
    </source>
</evidence>
<evidence type="ECO:0000313" key="8">
    <source>
        <dbReference type="EMBL" id="KAK9748816.1"/>
    </source>
</evidence>
<feature type="coiled-coil region" evidence="6">
    <location>
        <begin position="753"/>
        <end position="808"/>
    </location>
</feature>
<dbReference type="AlphaFoldDB" id="A0AAW1MP04"/>
<keyword evidence="1" id="KW-0479">Metal-binding</keyword>
<dbReference type="InterPro" id="IPR013083">
    <property type="entry name" value="Znf_RING/FYVE/PHD"/>
</dbReference>
<evidence type="ECO:0000256" key="3">
    <source>
        <dbReference type="ARBA" id="ARBA00022833"/>
    </source>
</evidence>
<reference evidence="8" key="1">
    <citation type="submission" date="2024-03" db="EMBL/GenBank/DDBJ databases">
        <title>WGS assembly of Saponaria officinalis var. Norfolk2.</title>
        <authorList>
            <person name="Jenkins J."/>
            <person name="Shu S."/>
            <person name="Grimwood J."/>
            <person name="Barry K."/>
            <person name="Goodstein D."/>
            <person name="Schmutz J."/>
            <person name="Leebens-Mack J."/>
            <person name="Osbourn A."/>
        </authorList>
    </citation>
    <scope>NUCLEOTIDE SEQUENCE [LARGE SCALE GENOMIC DNA]</scope>
    <source>
        <strain evidence="8">JIC</strain>
    </source>
</reference>
<dbReference type="InterPro" id="IPR011011">
    <property type="entry name" value="Znf_FYVE_PHD"/>
</dbReference>
<dbReference type="GO" id="GO:0140566">
    <property type="term" value="F:histone reader activity"/>
    <property type="evidence" value="ECO:0007669"/>
    <property type="project" value="InterPro"/>
</dbReference>
<keyword evidence="6" id="KW-0175">Coiled coil</keyword>
<dbReference type="CDD" id="cd15489">
    <property type="entry name" value="PHD_SF"/>
    <property type="match status" value="1"/>
</dbReference>
<accession>A0AAW1MP04</accession>
<dbReference type="EMBL" id="JBDFQZ010000002">
    <property type="protein sequence ID" value="KAK9748816.1"/>
    <property type="molecule type" value="Genomic_DNA"/>
</dbReference>
<feature type="domain" description="AIPP2-like SPOC-like" evidence="7">
    <location>
        <begin position="95"/>
        <end position="227"/>
    </location>
</feature>
<dbReference type="Pfam" id="PF05278">
    <property type="entry name" value="PEARLI-4"/>
    <property type="match status" value="1"/>
</dbReference>
<dbReference type="InterPro" id="IPR056280">
    <property type="entry name" value="AIPP2-like_SPOC"/>
</dbReference>
<keyword evidence="3" id="KW-0862">Zinc</keyword>
<proteinExistence type="predicted"/>
<keyword evidence="5" id="KW-0804">Transcription</keyword>
<comment type="caution">
    <text evidence="8">The sequence shown here is derived from an EMBL/GenBank/DDBJ whole genome shotgun (WGS) entry which is preliminary data.</text>
</comment>
<evidence type="ECO:0000259" key="7">
    <source>
        <dbReference type="Pfam" id="PF23121"/>
    </source>
</evidence>
<evidence type="ECO:0000256" key="4">
    <source>
        <dbReference type="ARBA" id="ARBA00023015"/>
    </source>
</evidence>
<dbReference type="Proteomes" id="UP001443914">
    <property type="component" value="Unassembled WGS sequence"/>
</dbReference>
<dbReference type="Gene3D" id="3.30.40.10">
    <property type="entry name" value="Zinc/RING finger domain, C3HC4 (zinc finger)"/>
    <property type="match status" value="1"/>
</dbReference>
<dbReference type="GO" id="GO:0008270">
    <property type="term" value="F:zinc ion binding"/>
    <property type="evidence" value="ECO:0007669"/>
    <property type="project" value="UniProtKB-KW"/>
</dbReference>
<evidence type="ECO:0000313" key="9">
    <source>
        <dbReference type="Proteomes" id="UP001443914"/>
    </source>
</evidence>
<keyword evidence="2" id="KW-0863">Zinc-finger</keyword>